<proteinExistence type="predicted"/>
<keyword evidence="1" id="KW-0489">Methyltransferase</keyword>
<dbReference type="GO" id="GO:0008168">
    <property type="term" value="F:methyltransferase activity"/>
    <property type="evidence" value="ECO:0007669"/>
    <property type="project" value="UniProtKB-KW"/>
</dbReference>
<sequence>MTVESLQANIASVQDYLLGGGDNYEVDRRWAEELVADHPYVREALWENREFLEAGIRYLAGDLGIGQFLDLGTGLPARRNVHEVAQECRPDARVVYVDKDHRVLIYARALLVGLPEGATHHVEADVCDPGAVLDGAAHILDFDRPVALVATAVLDYVEDPAAVLAPLLGALAPGSRLLLSHAVSGPAADDIARRYRDAFEVGVARTREVITRFVQPWSWDEHGLVDVAGWQAGVRVHAAGAAGQVSSTGLFAGGIACPPEPEVPLS</sequence>
<dbReference type="GO" id="GO:0032259">
    <property type="term" value="P:methylation"/>
    <property type="evidence" value="ECO:0007669"/>
    <property type="project" value="UniProtKB-KW"/>
</dbReference>
<gene>
    <name evidence="1" type="ORF">EBO15_20895</name>
</gene>
<dbReference type="SUPFAM" id="SSF53335">
    <property type="entry name" value="S-adenosyl-L-methionine-dependent methyltransferases"/>
    <property type="match status" value="1"/>
</dbReference>
<keyword evidence="1" id="KW-0808">Transferase</keyword>
<reference evidence="1 2" key="1">
    <citation type="submission" date="2018-10" db="EMBL/GenBank/DDBJ databases">
        <title>Isolation from soil.</title>
        <authorList>
            <person name="Hu J."/>
        </authorList>
    </citation>
    <scope>NUCLEOTIDE SEQUENCE [LARGE SCALE GENOMIC DNA]</scope>
    <source>
        <strain evidence="1 2">NEAU-Ht49</strain>
    </source>
</reference>
<organism evidence="1 2">
    <name type="scientific">Actinomadura harenae</name>
    <dbReference type="NCBI Taxonomy" id="2483351"/>
    <lineage>
        <taxon>Bacteria</taxon>
        <taxon>Bacillati</taxon>
        <taxon>Actinomycetota</taxon>
        <taxon>Actinomycetes</taxon>
        <taxon>Streptosporangiales</taxon>
        <taxon>Thermomonosporaceae</taxon>
        <taxon>Actinomadura</taxon>
    </lineage>
</organism>
<evidence type="ECO:0000313" key="1">
    <source>
        <dbReference type="EMBL" id="RMI42109.1"/>
    </source>
</evidence>
<evidence type="ECO:0000313" key="2">
    <source>
        <dbReference type="Proteomes" id="UP000282674"/>
    </source>
</evidence>
<dbReference type="Pfam" id="PF04672">
    <property type="entry name" value="Methyltransf_19"/>
    <property type="match status" value="1"/>
</dbReference>
<dbReference type="InterPro" id="IPR029063">
    <property type="entry name" value="SAM-dependent_MTases_sf"/>
</dbReference>
<protein>
    <submittedName>
        <fullName evidence="1">SAM-dependent methyltransferase</fullName>
    </submittedName>
</protein>
<dbReference type="Proteomes" id="UP000282674">
    <property type="component" value="Unassembled WGS sequence"/>
</dbReference>
<keyword evidence="2" id="KW-1185">Reference proteome</keyword>
<comment type="caution">
    <text evidence="1">The sequence shown here is derived from an EMBL/GenBank/DDBJ whole genome shotgun (WGS) entry which is preliminary data.</text>
</comment>
<dbReference type="InterPro" id="IPR006764">
    <property type="entry name" value="SAM_dep_MeTrfase_SAV2177_type"/>
</dbReference>
<name>A0A3M2LXJ3_9ACTN</name>
<dbReference type="PIRSF" id="PIRSF017393">
    <property type="entry name" value="MTase_SAV2177"/>
    <property type="match status" value="1"/>
</dbReference>
<dbReference type="RefSeq" id="WP_122196103.1">
    <property type="nucleotide sequence ID" value="NZ_JBHSKC010000031.1"/>
</dbReference>
<dbReference type="AlphaFoldDB" id="A0A3M2LXJ3"/>
<dbReference type="Gene3D" id="3.40.50.150">
    <property type="entry name" value="Vaccinia Virus protein VP39"/>
    <property type="match status" value="1"/>
</dbReference>
<dbReference type="EMBL" id="RFFG01000036">
    <property type="protein sequence ID" value="RMI42109.1"/>
    <property type="molecule type" value="Genomic_DNA"/>
</dbReference>
<accession>A0A3M2LXJ3</accession>